<dbReference type="InterPro" id="IPR036779">
    <property type="entry name" value="LysM_dom_sf"/>
</dbReference>
<feature type="signal peptide" evidence="3">
    <location>
        <begin position="1"/>
        <end position="21"/>
    </location>
</feature>
<dbReference type="CDD" id="cd00118">
    <property type="entry name" value="LysM"/>
    <property type="match status" value="1"/>
</dbReference>
<keyword evidence="6" id="KW-1185">Reference proteome</keyword>
<dbReference type="SUPFAM" id="SSF53955">
    <property type="entry name" value="Lysozyme-like"/>
    <property type="match status" value="1"/>
</dbReference>
<dbReference type="PANTHER" id="PTHR37423">
    <property type="entry name" value="SOLUBLE LYTIC MUREIN TRANSGLYCOSYLASE-RELATED"/>
    <property type="match status" value="1"/>
</dbReference>
<evidence type="ECO:0000256" key="1">
    <source>
        <dbReference type="ARBA" id="ARBA00007734"/>
    </source>
</evidence>
<proteinExistence type="inferred from homology"/>
<dbReference type="GO" id="GO:0000270">
    <property type="term" value="P:peptidoglycan metabolic process"/>
    <property type="evidence" value="ECO:0007669"/>
    <property type="project" value="InterPro"/>
</dbReference>
<reference evidence="5 6" key="1">
    <citation type="submission" date="2016-10" db="EMBL/GenBank/DDBJ databases">
        <authorList>
            <person name="de Groot N.N."/>
        </authorList>
    </citation>
    <scope>NUCLEOTIDE SEQUENCE [LARGE SCALE GENOMIC DNA]</scope>
    <source>
        <strain evidence="5 6">ATCC 35958</strain>
    </source>
</reference>
<evidence type="ECO:0000313" key="5">
    <source>
        <dbReference type="EMBL" id="SEQ31021.1"/>
    </source>
</evidence>
<evidence type="ECO:0000259" key="4">
    <source>
        <dbReference type="PROSITE" id="PS51782"/>
    </source>
</evidence>
<dbReference type="InterPro" id="IPR000189">
    <property type="entry name" value="Transglyc_AS"/>
</dbReference>
<feature type="chain" id="PRO_5011692130" evidence="3">
    <location>
        <begin position="22"/>
        <end position="538"/>
    </location>
</feature>
<sequence>MQLLSLTCLAGALLLSGCATTSGTGNSPSYSTDSAWETTSSTALAPDQTLEPITPSKAGNGKVTPLFTPADLWDRIRRGFAMPDLQHDLVQDREQWYAQRPDYMLRMTERSSKYLFHIVEELERRGMPTELALLPYIESAFNPQAVSSAKAAGMWQFMPATGTYFDLKQNVFRDDRRDVLASTRAALDYLQKLHGMFGDWHLALAAYNWGEGSVGRAIAKNQKAGLGIRYTDLNMPAETRMYVPKLQAVKNIVANPDAFRTELPLIENHPYFQTVDITHDIDVALVARLSGVREADFRALNPSFNKPVILAAGTPQILLPWDNAKVFERNLQAHNQGQYASWTVWTVPSTMNVAEAAQRAGMSETDLRALNNIPPRMLIKAGSALMVPRSTTMREDVTEHVADNGHMALTPEIVTRRTVVRAKKRDTVITLAQRYRVSPASVADWNDIKPKAAFKPGQEVVLFLPVQIKTHMAARDSSRDTAKKAVPTTRMAAKDGNKADSKKALASKPRGITTAQAKKKEPVRKVAQADSPAKVRRH</sequence>
<dbReference type="PANTHER" id="PTHR37423:SF2">
    <property type="entry name" value="MEMBRANE-BOUND LYTIC MUREIN TRANSGLYCOSYLASE C"/>
    <property type="match status" value="1"/>
</dbReference>
<dbReference type="InterPro" id="IPR008258">
    <property type="entry name" value="Transglycosylase_SLT_dom_1"/>
</dbReference>
<protein>
    <submittedName>
        <fullName evidence="5">Membrane-bound lytic murein transglycosylase D</fullName>
    </submittedName>
</protein>
<dbReference type="Pfam" id="PF01464">
    <property type="entry name" value="SLT"/>
    <property type="match status" value="1"/>
</dbReference>
<dbReference type="EMBL" id="FOGD01000001">
    <property type="protein sequence ID" value="SEQ31021.1"/>
    <property type="molecule type" value="Genomic_DNA"/>
</dbReference>
<evidence type="ECO:0000313" key="6">
    <source>
        <dbReference type="Proteomes" id="UP000199766"/>
    </source>
</evidence>
<dbReference type="STRING" id="180197.SAMN02982919_00413"/>
<feature type="compositionally biased region" description="Basic and acidic residues" evidence="2">
    <location>
        <begin position="492"/>
        <end position="503"/>
    </location>
</feature>
<dbReference type="PROSITE" id="PS00922">
    <property type="entry name" value="TRANSGLYCOSYLASE"/>
    <property type="match status" value="1"/>
</dbReference>
<dbReference type="CDD" id="cd16894">
    <property type="entry name" value="MltD-like"/>
    <property type="match status" value="1"/>
</dbReference>
<dbReference type="AlphaFoldDB" id="A0A1H9EZF0"/>
<dbReference type="RefSeq" id="WP_091451975.1">
    <property type="nucleotide sequence ID" value="NZ_FOGD01000001.1"/>
</dbReference>
<dbReference type="OrthoDB" id="9815002at2"/>
<dbReference type="InterPro" id="IPR018392">
    <property type="entry name" value="LysM"/>
</dbReference>
<dbReference type="GO" id="GO:0016020">
    <property type="term" value="C:membrane"/>
    <property type="evidence" value="ECO:0007669"/>
    <property type="project" value="InterPro"/>
</dbReference>
<dbReference type="Pfam" id="PF01476">
    <property type="entry name" value="LysM"/>
    <property type="match status" value="2"/>
</dbReference>
<dbReference type="InterPro" id="IPR023346">
    <property type="entry name" value="Lysozyme-like_dom_sf"/>
</dbReference>
<dbReference type="PROSITE" id="PS51782">
    <property type="entry name" value="LYSM"/>
    <property type="match status" value="1"/>
</dbReference>
<comment type="similarity">
    <text evidence="1">Belongs to the transglycosylase Slt family.</text>
</comment>
<feature type="region of interest" description="Disordered" evidence="2">
    <location>
        <begin position="474"/>
        <end position="538"/>
    </location>
</feature>
<gene>
    <name evidence="5" type="ORF">SAMN02982919_00413</name>
</gene>
<evidence type="ECO:0000256" key="2">
    <source>
        <dbReference type="SAM" id="MobiDB-lite"/>
    </source>
</evidence>
<dbReference type="Gene3D" id="3.10.350.10">
    <property type="entry name" value="LysM domain"/>
    <property type="match status" value="1"/>
</dbReference>
<name>A0A1H9EZF0_9BURK</name>
<evidence type="ECO:0000256" key="3">
    <source>
        <dbReference type="SAM" id="SignalP"/>
    </source>
</evidence>
<dbReference type="Proteomes" id="UP000199766">
    <property type="component" value="Unassembled WGS sequence"/>
</dbReference>
<keyword evidence="3" id="KW-0732">Signal</keyword>
<organism evidence="5 6">
    <name type="scientific">Giesbergeria anulus</name>
    <dbReference type="NCBI Taxonomy" id="180197"/>
    <lineage>
        <taxon>Bacteria</taxon>
        <taxon>Pseudomonadati</taxon>
        <taxon>Pseudomonadota</taxon>
        <taxon>Betaproteobacteria</taxon>
        <taxon>Burkholderiales</taxon>
        <taxon>Comamonadaceae</taxon>
        <taxon>Giesbergeria</taxon>
    </lineage>
</organism>
<accession>A0A1H9EZF0</accession>
<feature type="compositionally biased region" description="Basic and acidic residues" evidence="2">
    <location>
        <begin position="474"/>
        <end position="483"/>
    </location>
</feature>
<dbReference type="Gene3D" id="1.10.530.10">
    <property type="match status" value="1"/>
</dbReference>
<feature type="domain" description="LysM" evidence="4">
    <location>
        <begin position="418"/>
        <end position="462"/>
    </location>
</feature>
<dbReference type="GO" id="GO:0008933">
    <property type="term" value="F:peptidoglycan lytic transglycosylase activity"/>
    <property type="evidence" value="ECO:0007669"/>
    <property type="project" value="InterPro"/>
</dbReference>